<proteinExistence type="predicted"/>
<evidence type="ECO:0000313" key="3">
    <source>
        <dbReference type="EMBL" id="CAH0389894.1"/>
    </source>
</evidence>
<gene>
    <name evidence="3" type="ORF">BEMITA_LOCUS8671</name>
</gene>
<dbReference type="Proteomes" id="UP001152759">
    <property type="component" value="Chromosome 5"/>
</dbReference>
<feature type="region of interest" description="Disordered" evidence="1">
    <location>
        <begin position="234"/>
        <end position="274"/>
    </location>
</feature>
<dbReference type="EMBL" id="OU963866">
    <property type="protein sequence ID" value="CAH0389894.1"/>
    <property type="molecule type" value="Genomic_DNA"/>
</dbReference>
<evidence type="ECO:0000256" key="1">
    <source>
        <dbReference type="SAM" id="MobiDB-lite"/>
    </source>
</evidence>
<keyword evidence="4" id="KW-1185">Reference proteome</keyword>
<keyword evidence="2" id="KW-0732">Signal</keyword>
<organism evidence="3 4">
    <name type="scientific">Bemisia tabaci</name>
    <name type="common">Sweetpotato whitefly</name>
    <name type="synonym">Aleurodes tabaci</name>
    <dbReference type="NCBI Taxonomy" id="7038"/>
    <lineage>
        <taxon>Eukaryota</taxon>
        <taxon>Metazoa</taxon>
        <taxon>Ecdysozoa</taxon>
        <taxon>Arthropoda</taxon>
        <taxon>Hexapoda</taxon>
        <taxon>Insecta</taxon>
        <taxon>Pterygota</taxon>
        <taxon>Neoptera</taxon>
        <taxon>Paraneoptera</taxon>
        <taxon>Hemiptera</taxon>
        <taxon>Sternorrhyncha</taxon>
        <taxon>Aleyrodoidea</taxon>
        <taxon>Aleyrodidae</taxon>
        <taxon>Aleyrodinae</taxon>
        <taxon>Bemisia</taxon>
    </lineage>
</organism>
<feature type="compositionally biased region" description="Basic and acidic residues" evidence="1">
    <location>
        <begin position="253"/>
        <end position="266"/>
    </location>
</feature>
<reference evidence="3" key="1">
    <citation type="submission" date="2021-12" db="EMBL/GenBank/DDBJ databases">
        <authorList>
            <person name="King R."/>
        </authorList>
    </citation>
    <scope>NUCLEOTIDE SEQUENCE</scope>
</reference>
<feature type="signal peptide" evidence="2">
    <location>
        <begin position="1"/>
        <end position="17"/>
    </location>
</feature>
<evidence type="ECO:0000313" key="4">
    <source>
        <dbReference type="Proteomes" id="UP001152759"/>
    </source>
</evidence>
<evidence type="ECO:0000256" key="2">
    <source>
        <dbReference type="SAM" id="SignalP"/>
    </source>
</evidence>
<accession>A0A9P0AE73</accession>
<feature type="compositionally biased region" description="Polar residues" evidence="1">
    <location>
        <begin position="236"/>
        <end position="248"/>
    </location>
</feature>
<name>A0A9P0AE73_BEMTA</name>
<feature type="chain" id="PRO_5040230579" evidence="2">
    <location>
        <begin position="18"/>
        <end position="274"/>
    </location>
</feature>
<sequence length="274" mass="28571">MFAKEILIFTLVGFVFSQPDPPVEDPTVPPSTNGIARLASSSLKGVGTLLNSGAHATASGVELTTNSMANGVKTLGGAADLANNVQQMKFDALRQARHAAGRFGASLADLSMGALTGILRRGAEAVDATRRATEFVLGESDKVHGASKRVAKSLVSNTSGSFVNVLNGVGNVVDKGGEVREEVADTAGAIHDASTDLVKEGVRTWKDLGLSSIGSIKAGMQEARKRVKGGQLPDATIQNQMPQTQSPSAPTPVKEEPKKPAEETKPKPGSWFGW</sequence>
<dbReference type="AlphaFoldDB" id="A0A9P0AE73"/>
<protein>
    <submittedName>
        <fullName evidence="3">Uncharacterized protein</fullName>
    </submittedName>
</protein>
<dbReference type="KEGG" id="btab:109034557"/>